<dbReference type="EMBL" id="JANEYF010005528">
    <property type="protein sequence ID" value="KAJ8927812.1"/>
    <property type="molecule type" value="Genomic_DNA"/>
</dbReference>
<comment type="caution">
    <text evidence="2">The sequence shown here is derived from an EMBL/GenBank/DDBJ whole genome shotgun (WGS) entry which is preliminary data.</text>
</comment>
<dbReference type="Gene3D" id="2.170.140.10">
    <property type="entry name" value="Chitin binding domain"/>
    <property type="match status" value="1"/>
</dbReference>
<dbReference type="Pfam" id="PF01607">
    <property type="entry name" value="CBM_14"/>
    <property type="match status" value="1"/>
</dbReference>
<evidence type="ECO:0000313" key="2">
    <source>
        <dbReference type="EMBL" id="KAJ8927812.1"/>
    </source>
</evidence>
<gene>
    <name evidence="2" type="ORF">NQ314_019694</name>
</gene>
<dbReference type="AlphaFoldDB" id="A0AAV8WMI6"/>
<dbReference type="Proteomes" id="UP001162156">
    <property type="component" value="Unassembled WGS sequence"/>
</dbReference>
<keyword evidence="3" id="KW-1185">Reference proteome</keyword>
<accession>A0AAV8WMI6</accession>
<protein>
    <recommendedName>
        <fullName evidence="1">Chitin-binding type-2 domain-containing protein</fullName>
    </recommendedName>
</protein>
<dbReference type="SMART" id="SM00494">
    <property type="entry name" value="ChtBD2"/>
    <property type="match status" value="1"/>
</dbReference>
<sequence>MYCIQVAGGFNCPADVNSAGSFSRHAHPEDCRKYYICLEGQAREYGCPIGTVFKIGDADGTGNCEDPEDVPGW</sequence>
<dbReference type="InterPro" id="IPR002557">
    <property type="entry name" value="Chitin-bd_dom"/>
</dbReference>
<organism evidence="2 3">
    <name type="scientific">Rhamnusium bicolor</name>
    <dbReference type="NCBI Taxonomy" id="1586634"/>
    <lineage>
        <taxon>Eukaryota</taxon>
        <taxon>Metazoa</taxon>
        <taxon>Ecdysozoa</taxon>
        <taxon>Arthropoda</taxon>
        <taxon>Hexapoda</taxon>
        <taxon>Insecta</taxon>
        <taxon>Pterygota</taxon>
        <taxon>Neoptera</taxon>
        <taxon>Endopterygota</taxon>
        <taxon>Coleoptera</taxon>
        <taxon>Polyphaga</taxon>
        <taxon>Cucujiformia</taxon>
        <taxon>Chrysomeloidea</taxon>
        <taxon>Cerambycidae</taxon>
        <taxon>Lepturinae</taxon>
        <taxon>Rhagiini</taxon>
        <taxon>Rhamnusium</taxon>
    </lineage>
</organism>
<proteinExistence type="predicted"/>
<evidence type="ECO:0000259" key="1">
    <source>
        <dbReference type="PROSITE" id="PS50940"/>
    </source>
</evidence>
<name>A0AAV8WMI6_9CUCU</name>
<dbReference type="GO" id="GO:0008061">
    <property type="term" value="F:chitin binding"/>
    <property type="evidence" value="ECO:0007669"/>
    <property type="project" value="InterPro"/>
</dbReference>
<dbReference type="GO" id="GO:0005576">
    <property type="term" value="C:extracellular region"/>
    <property type="evidence" value="ECO:0007669"/>
    <property type="project" value="InterPro"/>
</dbReference>
<evidence type="ECO:0000313" key="3">
    <source>
        <dbReference type="Proteomes" id="UP001162156"/>
    </source>
</evidence>
<dbReference type="FunFam" id="2.170.140.10:FF:000002">
    <property type="entry name" value="Gasp, isoform A"/>
    <property type="match status" value="1"/>
</dbReference>
<dbReference type="InterPro" id="IPR036508">
    <property type="entry name" value="Chitin-bd_dom_sf"/>
</dbReference>
<dbReference type="SUPFAM" id="SSF57625">
    <property type="entry name" value="Invertebrate chitin-binding proteins"/>
    <property type="match status" value="1"/>
</dbReference>
<feature type="domain" description="Chitin-binding type-2" evidence="1">
    <location>
        <begin position="9"/>
        <end position="73"/>
    </location>
</feature>
<dbReference type="PROSITE" id="PS50940">
    <property type="entry name" value="CHIT_BIND_II"/>
    <property type="match status" value="1"/>
</dbReference>
<reference evidence="2" key="1">
    <citation type="journal article" date="2023" name="Insect Mol. Biol.">
        <title>Genome sequencing provides insights into the evolution of gene families encoding plant cell wall-degrading enzymes in longhorned beetles.</title>
        <authorList>
            <person name="Shin N.R."/>
            <person name="Okamura Y."/>
            <person name="Kirsch R."/>
            <person name="Pauchet Y."/>
        </authorList>
    </citation>
    <scope>NUCLEOTIDE SEQUENCE</scope>
    <source>
        <strain evidence="2">RBIC_L_NR</strain>
    </source>
</reference>